<sequence>MLYKKGKKVKRNYDYLVAPASNEHLLKNKKRTQKVSTKFKKK</sequence>
<evidence type="ECO:0000313" key="2">
    <source>
        <dbReference type="Proteomes" id="UP001597061"/>
    </source>
</evidence>
<dbReference type="RefSeq" id="WP_379926535.1">
    <property type="nucleotide sequence ID" value="NZ_JBHTJI010000022.1"/>
</dbReference>
<proteinExistence type="predicted"/>
<evidence type="ECO:0000313" key="1">
    <source>
        <dbReference type="EMBL" id="MFD0990886.1"/>
    </source>
</evidence>
<reference evidence="2" key="1">
    <citation type="journal article" date="2019" name="Int. J. Syst. Evol. Microbiol.">
        <title>The Global Catalogue of Microorganisms (GCM) 10K type strain sequencing project: providing services to taxonomists for standard genome sequencing and annotation.</title>
        <authorList>
            <consortium name="The Broad Institute Genomics Platform"/>
            <consortium name="The Broad Institute Genome Sequencing Center for Infectious Disease"/>
            <person name="Wu L."/>
            <person name="Ma J."/>
        </authorList>
    </citation>
    <scope>NUCLEOTIDE SEQUENCE [LARGE SCALE GENOMIC DNA]</scope>
    <source>
        <strain evidence="2">CCUG 62414</strain>
    </source>
</reference>
<comment type="caution">
    <text evidence="1">The sequence shown here is derived from an EMBL/GenBank/DDBJ whole genome shotgun (WGS) entry which is preliminary data.</text>
</comment>
<dbReference type="Proteomes" id="UP001597061">
    <property type="component" value="Unassembled WGS sequence"/>
</dbReference>
<dbReference type="EMBL" id="JBHTJI010000022">
    <property type="protein sequence ID" value="MFD0990886.1"/>
    <property type="molecule type" value="Genomic_DNA"/>
</dbReference>
<name>A0ABW3JKU2_9FLAO</name>
<protein>
    <submittedName>
        <fullName evidence="1">Uncharacterized protein</fullName>
    </submittedName>
</protein>
<accession>A0ABW3JKU2</accession>
<keyword evidence="2" id="KW-1185">Reference proteome</keyword>
<gene>
    <name evidence="1" type="ORF">ACFQ1R_12325</name>
</gene>
<organism evidence="1 2">
    <name type="scientific">Mariniflexile jejuense</name>
    <dbReference type="NCBI Taxonomy" id="1173582"/>
    <lineage>
        <taxon>Bacteria</taxon>
        <taxon>Pseudomonadati</taxon>
        <taxon>Bacteroidota</taxon>
        <taxon>Flavobacteriia</taxon>
        <taxon>Flavobacteriales</taxon>
        <taxon>Flavobacteriaceae</taxon>
        <taxon>Mariniflexile</taxon>
    </lineage>
</organism>